<dbReference type="InterPro" id="IPR009057">
    <property type="entry name" value="Homeodomain-like_sf"/>
</dbReference>
<dbReference type="Pfam" id="PF02518">
    <property type="entry name" value="HATPase_c"/>
    <property type="match status" value="1"/>
</dbReference>
<feature type="domain" description="HTH araC/xylS-type" evidence="10">
    <location>
        <begin position="1249"/>
        <end position="1345"/>
    </location>
</feature>
<dbReference type="Pfam" id="PF07495">
    <property type="entry name" value="Y_Y_Y"/>
    <property type="match status" value="1"/>
</dbReference>
<dbReference type="Gene3D" id="3.40.50.2300">
    <property type="match status" value="1"/>
</dbReference>
<evidence type="ECO:0000259" key="10">
    <source>
        <dbReference type="PROSITE" id="PS01124"/>
    </source>
</evidence>
<dbReference type="InterPro" id="IPR036097">
    <property type="entry name" value="HisK_dim/P_sf"/>
</dbReference>
<gene>
    <name evidence="13" type="ORF">JIV24_05905</name>
</gene>
<dbReference type="CDD" id="cd17574">
    <property type="entry name" value="REC_OmpR"/>
    <property type="match status" value="1"/>
</dbReference>
<keyword evidence="5" id="KW-0238">DNA-binding</keyword>
<dbReference type="PROSITE" id="PS50109">
    <property type="entry name" value="HIS_KIN"/>
    <property type="match status" value="1"/>
</dbReference>
<evidence type="ECO:0000256" key="9">
    <source>
        <dbReference type="SAM" id="SignalP"/>
    </source>
</evidence>
<dbReference type="SMART" id="SM00388">
    <property type="entry name" value="HisKA"/>
    <property type="match status" value="1"/>
</dbReference>
<evidence type="ECO:0000256" key="4">
    <source>
        <dbReference type="ARBA" id="ARBA00023015"/>
    </source>
</evidence>
<sequence length="1345" mass="153058">MKQILLYLLLLISQTIASNTTTDSLYFRNLRMIDGLPGSSINTIIQDSLDFIWIGTNDGLCRYDGQDFKIFKSIPNNPHSISDNTIQNLFLDSRGNLYIMTAHGLDYFDLQQQKISRIKANPTGGLIDLSPTDIVESKNGDIYISSYYSGISYKKKNDDVFKYIFNEPENEAALSSDHISSLALYEDSLLVIGYWDNGVDIFDLTNWTNKNYTAFSNDKTAPENINTLTLDTNSGIWIGTKQGLSYLNLETKATRHFFYNKNEENFLPDNDVISLYIDHNDNLWIGTRDGGLSITNYSDIIHNGNTAEYSKYNSNYQVGSLSYRTVLSLFEDNNKDMWIGTHGGGLNYAENRKNRFTHLQHQPGIKNSLSNNKVWGITEDQEGNLWLGTDGDGINIWSIEKGGFKHLTHQENKPSSISDNAIISACTDFTGSVWLGTYEGGLNRYITESKSFKRYQASEGIPVNDIRCLYEDDKQTLWVGLNQSGICYYDRDNDRFIQHPQITREDVRAIRKIKNTLWIGTYGNGLIGLNLINQKVTRYDEPREKENGISPPIIFTLFANDEQHLWLGTANTGLARFNIRNESFNTYETKDGLSNNKIHKILSDDKNTLWLSSNSGISQFDIALEKFVNYDWNQGVLSEEFHNGSGIITRSGLFVYGGITGVNLFNPKDFNTKQKQSNVRFTRLKVLNQDVLVEDKGIINKSIEYNPDIQLNYHHTIFTIDFQSVRYPSSVDDSYQYILEGYDDTWSLSGSKKSVTYRNLPPGEYTFKVRTSDKANVQNNEATLKIVMKPPYWKTKLAYVSYFMLLALFVIAIFRYRVQQYKIRNRLKYEQKLRLKEGKLHDERLEFFTNISHELRTPLTIINVALEELSIFKNTYTKLKKPIDVALSNSNRLIELVNKILEFRQVETGVSSLSVSEVHLNAFLSEFLQGFREMARHNTVNLKLQLPINDVSLWVDIDKFSMILNNLLSNAFKHTPSGGQIIISIDESDEHIVLKVEDSGKGIPKNIQNKIFKRYYKRENESTNTGIGLALTKSLVNLHHATISVDSSIGKGSAFTIHFLKGNKQFSVDQISSSHQSESDEINVDSPAPKIEIKDNEQVLLLVDDNEEILELLTDKLGNDYKIITAVDGKKGIEMAKTYSPNLIVSDIMMPIVDGTELCNTLKNNEQTSHIPIILLTAKGTTSDEIEGLNAGADDYISKPFKISVLQARIKTILDNRVKIYHYFATHNGHKPSISPTGKEHSKEIDFLMRIEDFVLENYLTKEISVFELAAELGFSRTTLYRKIKSLTGMSINAFVRSVKIKKSAELIAQGMNVSEAAFYIGFNDLKYFRESFKKQMGKNPSEFK</sequence>
<evidence type="ECO:0000256" key="5">
    <source>
        <dbReference type="ARBA" id="ARBA00023125"/>
    </source>
</evidence>
<keyword evidence="3 7" id="KW-0597">Phosphoprotein</keyword>
<comment type="caution">
    <text evidence="13">The sequence shown here is derived from an EMBL/GenBank/DDBJ whole genome shotgun (WGS) entry which is preliminary data.</text>
</comment>
<keyword evidence="6" id="KW-0804">Transcription</keyword>
<dbReference type="PROSITE" id="PS50110">
    <property type="entry name" value="RESPONSE_REGULATORY"/>
    <property type="match status" value="1"/>
</dbReference>
<dbReference type="InterPro" id="IPR018062">
    <property type="entry name" value="HTH_AraC-typ_CS"/>
</dbReference>
<dbReference type="Gene3D" id="1.10.10.60">
    <property type="entry name" value="Homeodomain-like"/>
    <property type="match status" value="1"/>
</dbReference>
<dbReference type="InterPro" id="IPR011123">
    <property type="entry name" value="Y_Y_Y"/>
</dbReference>
<evidence type="ECO:0000256" key="2">
    <source>
        <dbReference type="ARBA" id="ARBA00012438"/>
    </source>
</evidence>
<dbReference type="Pfam" id="PF00512">
    <property type="entry name" value="HisKA"/>
    <property type="match status" value="1"/>
</dbReference>
<dbReference type="Proteomes" id="UP000605676">
    <property type="component" value="Unassembled WGS sequence"/>
</dbReference>
<feature type="chain" id="PRO_5047092911" description="histidine kinase" evidence="9">
    <location>
        <begin position="18"/>
        <end position="1345"/>
    </location>
</feature>
<evidence type="ECO:0000259" key="11">
    <source>
        <dbReference type="PROSITE" id="PS50109"/>
    </source>
</evidence>
<dbReference type="InterPro" id="IPR036890">
    <property type="entry name" value="HATPase_C_sf"/>
</dbReference>
<feature type="transmembrane region" description="Helical" evidence="8">
    <location>
        <begin position="797"/>
        <end position="818"/>
    </location>
</feature>
<dbReference type="InterPro" id="IPR018060">
    <property type="entry name" value="HTH_AraC"/>
</dbReference>
<dbReference type="Gene3D" id="2.130.10.10">
    <property type="entry name" value="YVTN repeat-like/Quinoprotein amine dehydrogenase"/>
    <property type="match status" value="2"/>
</dbReference>
<dbReference type="SUPFAM" id="SSF47384">
    <property type="entry name" value="Homodimeric domain of signal transducing histidine kinase"/>
    <property type="match status" value="1"/>
</dbReference>
<evidence type="ECO:0000256" key="7">
    <source>
        <dbReference type="PROSITE-ProRule" id="PRU00169"/>
    </source>
</evidence>
<accession>A0ABS1HGS9</accession>
<dbReference type="InterPro" id="IPR003661">
    <property type="entry name" value="HisK_dim/P_dom"/>
</dbReference>
<name>A0ABS1HGS9_9BACT</name>
<proteinExistence type="predicted"/>
<feature type="modified residue" description="4-aspartylphosphate" evidence="7">
    <location>
        <position position="1147"/>
    </location>
</feature>
<dbReference type="InterPro" id="IPR001789">
    <property type="entry name" value="Sig_transdc_resp-reg_receiver"/>
</dbReference>
<evidence type="ECO:0000256" key="1">
    <source>
        <dbReference type="ARBA" id="ARBA00000085"/>
    </source>
</evidence>
<dbReference type="InterPro" id="IPR003594">
    <property type="entry name" value="HATPase_dom"/>
</dbReference>
<evidence type="ECO:0000313" key="14">
    <source>
        <dbReference type="Proteomes" id="UP000605676"/>
    </source>
</evidence>
<dbReference type="SUPFAM" id="SSF46689">
    <property type="entry name" value="Homeodomain-like"/>
    <property type="match status" value="1"/>
</dbReference>
<dbReference type="SMART" id="SM00342">
    <property type="entry name" value="HTH_ARAC"/>
    <property type="match status" value="1"/>
</dbReference>
<dbReference type="InterPro" id="IPR011006">
    <property type="entry name" value="CheY-like_superfamily"/>
</dbReference>
<keyword evidence="4" id="KW-0805">Transcription regulation</keyword>
<dbReference type="SMART" id="SM00387">
    <property type="entry name" value="HATPase_c"/>
    <property type="match status" value="1"/>
</dbReference>
<dbReference type="InterPro" id="IPR015943">
    <property type="entry name" value="WD40/YVTN_repeat-like_dom_sf"/>
</dbReference>
<feature type="signal peptide" evidence="9">
    <location>
        <begin position="1"/>
        <end position="17"/>
    </location>
</feature>
<dbReference type="PANTHER" id="PTHR43547">
    <property type="entry name" value="TWO-COMPONENT HISTIDINE KINASE"/>
    <property type="match status" value="1"/>
</dbReference>
<dbReference type="SUPFAM" id="SSF101898">
    <property type="entry name" value="NHL repeat"/>
    <property type="match status" value="1"/>
</dbReference>
<evidence type="ECO:0000259" key="12">
    <source>
        <dbReference type="PROSITE" id="PS50110"/>
    </source>
</evidence>
<keyword evidence="8" id="KW-0812">Transmembrane</keyword>
<organism evidence="13 14">
    <name type="scientific">Carboxylicivirga marina</name>
    <dbReference type="NCBI Taxonomy" id="2800988"/>
    <lineage>
        <taxon>Bacteria</taxon>
        <taxon>Pseudomonadati</taxon>
        <taxon>Bacteroidota</taxon>
        <taxon>Bacteroidia</taxon>
        <taxon>Marinilabiliales</taxon>
        <taxon>Marinilabiliaceae</taxon>
        <taxon>Carboxylicivirga</taxon>
    </lineage>
</organism>
<dbReference type="RefSeq" id="WP_200464090.1">
    <property type="nucleotide sequence ID" value="NZ_JAENRR010000009.1"/>
</dbReference>
<reference evidence="13 14" key="1">
    <citation type="submission" date="2021-01" db="EMBL/GenBank/DDBJ databases">
        <title>Carboxyliciviraga sp.nov., isolated from coastal sediments.</title>
        <authorList>
            <person name="Lu D."/>
            <person name="Zhang T."/>
        </authorList>
    </citation>
    <scope>NUCLEOTIDE SEQUENCE [LARGE SCALE GENOMIC DNA]</scope>
    <source>
        <strain evidence="13 14">N1Y132</strain>
    </source>
</reference>
<keyword evidence="9" id="KW-0732">Signal</keyword>
<keyword evidence="8" id="KW-1133">Transmembrane helix</keyword>
<dbReference type="SUPFAM" id="SSF55874">
    <property type="entry name" value="ATPase domain of HSP90 chaperone/DNA topoisomerase II/histidine kinase"/>
    <property type="match status" value="1"/>
</dbReference>
<evidence type="ECO:0000256" key="3">
    <source>
        <dbReference type="ARBA" id="ARBA00022553"/>
    </source>
</evidence>
<dbReference type="PROSITE" id="PS01124">
    <property type="entry name" value="HTH_ARAC_FAMILY_2"/>
    <property type="match status" value="1"/>
</dbReference>
<dbReference type="Gene3D" id="3.30.565.10">
    <property type="entry name" value="Histidine kinase-like ATPase, C-terminal domain"/>
    <property type="match status" value="1"/>
</dbReference>
<dbReference type="PRINTS" id="PR00344">
    <property type="entry name" value="BCTRLSENSOR"/>
</dbReference>
<dbReference type="InterPro" id="IPR013783">
    <property type="entry name" value="Ig-like_fold"/>
</dbReference>
<dbReference type="SUPFAM" id="SSF63829">
    <property type="entry name" value="Calcium-dependent phosphotriesterase"/>
    <property type="match status" value="2"/>
</dbReference>
<evidence type="ECO:0000313" key="13">
    <source>
        <dbReference type="EMBL" id="MBK3516867.1"/>
    </source>
</evidence>
<feature type="domain" description="Histidine kinase" evidence="11">
    <location>
        <begin position="850"/>
        <end position="1063"/>
    </location>
</feature>
<dbReference type="EC" id="2.7.13.3" evidence="2"/>
<dbReference type="PROSITE" id="PS00041">
    <property type="entry name" value="HTH_ARAC_FAMILY_1"/>
    <property type="match status" value="1"/>
</dbReference>
<dbReference type="Pfam" id="PF07494">
    <property type="entry name" value="Reg_prop"/>
    <property type="match status" value="5"/>
</dbReference>
<dbReference type="EMBL" id="JAENRR010000009">
    <property type="protein sequence ID" value="MBK3516867.1"/>
    <property type="molecule type" value="Genomic_DNA"/>
</dbReference>
<dbReference type="SMART" id="SM00448">
    <property type="entry name" value="REC"/>
    <property type="match status" value="1"/>
</dbReference>
<dbReference type="CDD" id="cd00082">
    <property type="entry name" value="HisKA"/>
    <property type="match status" value="1"/>
</dbReference>
<dbReference type="SUPFAM" id="SSF52172">
    <property type="entry name" value="CheY-like"/>
    <property type="match status" value="1"/>
</dbReference>
<dbReference type="Pfam" id="PF12833">
    <property type="entry name" value="HTH_18"/>
    <property type="match status" value="1"/>
</dbReference>
<dbReference type="InterPro" id="IPR004358">
    <property type="entry name" value="Sig_transdc_His_kin-like_C"/>
</dbReference>
<protein>
    <recommendedName>
        <fullName evidence="2">histidine kinase</fullName>
        <ecNumber evidence="2">2.7.13.3</ecNumber>
    </recommendedName>
</protein>
<dbReference type="InterPro" id="IPR005467">
    <property type="entry name" value="His_kinase_dom"/>
</dbReference>
<dbReference type="Pfam" id="PF00072">
    <property type="entry name" value="Response_reg"/>
    <property type="match status" value="1"/>
</dbReference>
<evidence type="ECO:0000256" key="8">
    <source>
        <dbReference type="SAM" id="Phobius"/>
    </source>
</evidence>
<keyword evidence="8" id="KW-0472">Membrane</keyword>
<dbReference type="PANTHER" id="PTHR43547:SF2">
    <property type="entry name" value="HYBRID SIGNAL TRANSDUCTION HISTIDINE KINASE C"/>
    <property type="match status" value="1"/>
</dbReference>
<evidence type="ECO:0000256" key="6">
    <source>
        <dbReference type="ARBA" id="ARBA00023163"/>
    </source>
</evidence>
<comment type="catalytic activity">
    <reaction evidence="1">
        <text>ATP + protein L-histidine = ADP + protein N-phospho-L-histidine.</text>
        <dbReference type="EC" id="2.7.13.3"/>
    </reaction>
</comment>
<dbReference type="Gene3D" id="2.60.40.10">
    <property type="entry name" value="Immunoglobulins"/>
    <property type="match status" value="1"/>
</dbReference>
<dbReference type="InterPro" id="IPR011110">
    <property type="entry name" value="Reg_prop"/>
</dbReference>
<keyword evidence="14" id="KW-1185">Reference proteome</keyword>
<feature type="domain" description="Response regulatory" evidence="12">
    <location>
        <begin position="1099"/>
        <end position="1214"/>
    </location>
</feature>
<dbReference type="Gene3D" id="1.10.287.130">
    <property type="match status" value="1"/>
</dbReference>